<evidence type="ECO:0000256" key="7">
    <source>
        <dbReference type="ARBA" id="ARBA00022801"/>
    </source>
</evidence>
<evidence type="ECO:0000256" key="19">
    <source>
        <dbReference type="RuleBase" id="RU361134"/>
    </source>
</evidence>
<evidence type="ECO:0000256" key="13">
    <source>
        <dbReference type="PIRSR" id="PIRSR001024-1"/>
    </source>
</evidence>
<feature type="binding site" evidence="15">
    <location>
        <position position="209"/>
    </location>
    <ligand>
        <name>Ca(2+)</name>
        <dbReference type="ChEBI" id="CHEBI:29108"/>
        <label>1</label>
    </ligand>
</feature>
<dbReference type="OrthoDB" id="204980at2759"/>
<keyword evidence="22" id="KW-1185">Reference proteome</keyword>
<feature type="binding site" evidence="17">
    <location>
        <position position="297"/>
    </location>
    <ligand>
        <name>substrate</name>
    </ligand>
</feature>
<dbReference type="GO" id="GO:0005509">
    <property type="term" value="F:calcium ion binding"/>
    <property type="evidence" value="ECO:0007669"/>
    <property type="project" value="InterPro"/>
</dbReference>
<feature type="binding site" evidence="17">
    <location>
        <position position="347"/>
    </location>
    <ligand>
        <name>substrate</name>
    </ligand>
</feature>
<comment type="similarity">
    <text evidence="3 18">Belongs to the glycosyl hydrolase 13 family.</text>
</comment>
<feature type="active site" description="Nucleophile" evidence="13">
    <location>
        <position position="205"/>
    </location>
</feature>
<evidence type="ECO:0000256" key="9">
    <source>
        <dbReference type="ARBA" id="ARBA00023157"/>
    </source>
</evidence>
<feature type="binding site" evidence="17">
    <location>
        <position position="85"/>
    </location>
    <ligand>
        <name>substrate</name>
    </ligand>
</feature>
<keyword evidence="6" id="KW-0732">Signal</keyword>
<dbReference type="InterPro" id="IPR013780">
    <property type="entry name" value="Glyco_hydro_b"/>
</dbReference>
<evidence type="ECO:0000256" key="15">
    <source>
        <dbReference type="PIRSR" id="PIRSR001024-3"/>
    </source>
</evidence>
<keyword evidence="8 15" id="KW-0106">Calcium</keyword>
<feature type="disulfide bond" evidence="16">
    <location>
        <begin position="32"/>
        <end position="40"/>
    </location>
</feature>
<dbReference type="GO" id="GO:0004556">
    <property type="term" value="F:alpha-amylase activity"/>
    <property type="evidence" value="ECO:0007669"/>
    <property type="project" value="UniProtKB-UniRule"/>
</dbReference>
<dbReference type="SUPFAM" id="SSF51011">
    <property type="entry name" value="Glycosyl hydrolase domain"/>
    <property type="match status" value="1"/>
</dbReference>
<dbReference type="Gene3D" id="3.20.20.80">
    <property type="entry name" value="Glycosidases"/>
    <property type="match status" value="1"/>
</dbReference>
<dbReference type="SUPFAM" id="SSF51445">
    <property type="entry name" value="(Trans)glycosidases"/>
    <property type="match status" value="1"/>
</dbReference>
<evidence type="ECO:0000256" key="11">
    <source>
        <dbReference type="ARBA" id="ARBA00023277"/>
    </source>
</evidence>
<reference evidence="21 22" key="1">
    <citation type="journal article" date="2018" name="IMA Fungus">
        <title>IMA Genome-F 9: Draft genome sequence of Annulohypoxylon stygium, Aspergillus mulundensis, Berkeleyomyces basicola (syn. Thielaviopsis basicola), Ceratocystis smalleyi, two Cercospora beticola strains, Coleophoma cylindrospora, Fusarium fracticaudum, Phialophora cf. hyalina, and Morchella septimelata.</title>
        <authorList>
            <person name="Wingfield B.D."/>
            <person name="Bills G.F."/>
            <person name="Dong Y."/>
            <person name="Huang W."/>
            <person name="Nel W.J."/>
            <person name="Swalarsk-Parry B.S."/>
            <person name="Vaghefi N."/>
            <person name="Wilken P.M."/>
            <person name="An Z."/>
            <person name="de Beer Z.W."/>
            <person name="De Vos L."/>
            <person name="Chen L."/>
            <person name="Duong T.A."/>
            <person name="Gao Y."/>
            <person name="Hammerbacher A."/>
            <person name="Kikkert J.R."/>
            <person name="Li Y."/>
            <person name="Li H."/>
            <person name="Li K."/>
            <person name="Li Q."/>
            <person name="Liu X."/>
            <person name="Ma X."/>
            <person name="Naidoo K."/>
            <person name="Pethybridge S.J."/>
            <person name="Sun J."/>
            <person name="Steenkamp E.T."/>
            <person name="van der Nest M.A."/>
            <person name="van Wyk S."/>
            <person name="Wingfield M.J."/>
            <person name="Xiong C."/>
            <person name="Yue Q."/>
            <person name="Zhang X."/>
        </authorList>
    </citation>
    <scope>NUCLEOTIDE SEQUENCE [LARGE SCALE GENOMIC DNA]</scope>
    <source>
        <strain evidence="21 22">BP6252</strain>
    </source>
</reference>
<dbReference type="Pfam" id="PF09260">
    <property type="entry name" value="A_amylase_dom_C"/>
    <property type="match status" value="1"/>
</dbReference>
<dbReference type="InterPro" id="IPR006046">
    <property type="entry name" value="Alpha_amylase"/>
</dbReference>
<dbReference type="InterPro" id="IPR006047">
    <property type="entry name" value="GH13_cat_dom"/>
</dbReference>
<keyword evidence="10" id="KW-0325">Glycoprotein</keyword>
<evidence type="ECO:0000313" key="22">
    <source>
        <dbReference type="Proteomes" id="UP000256645"/>
    </source>
</evidence>
<feature type="domain" description="Glycosyl hydrolase family 13 catalytic" evidence="20">
    <location>
        <begin position="14"/>
        <end position="371"/>
    </location>
</feature>
<sequence>MANYTAWKERSIYQVLTDRFAVAGHGNSGPQCDPFAGKHCGGTWRGIIEKLDYIQGMGFDAVWISPFTKNLDDTTLYGEAYHGYWQDDLYSVNSHFGTTEDLLALSDALHARGMFLMVDIIVNHMGSLPDLDFSRLVPFNDASYFHPQQYITNYGDQCLVEQGWLGDSKVPLPDLDTENPTVVRTLYAWINAVVQKFGIDGLRIDAAKHVRKDFWPGFIKSAGVWSVGEVLSGDPGYLGSYQPYVGGLLDYGTLFSLKRAFKAGIGNMYELSNLLTSDYRAHFPDVQQMATFMENHDMARFTSDTNADLTVIMNALAWTFLADGIPVLYYGQEQSYTGENDGDPESRDVLWRSGYKTTLLYKFISLLNRVRKVSWKAGYGSNLATCLYAELDVLATQKGPLIMVLSNQGSQEKDRTISFNTKFSDTTETILVDLLTNEQIVVKNSLTVTLVAGQPRLYLPLQLASQVCSTTKSPHVSSASLLVQTLSGMKMSTANVDLDVSQPAFTWSLGAPATTHDILTEPLPLEDGLILTPAIDAMESPYSIFTGISSLQVGSEEIDSCRSQTPTSHILSPLIKVH</sequence>
<keyword evidence="11 19" id="KW-0119">Carbohydrate metabolism</keyword>
<evidence type="ECO:0000256" key="12">
    <source>
        <dbReference type="ARBA" id="ARBA00023295"/>
    </source>
</evidence>
<keyword evidence="5 15" id="KW-0479">Metal-binding</keyword>
<evidence type="ECO:0000256" key="18">
    <source>
        <dbReference type="RuleBase" id="RU003615"/>
    </source>
</evidence>
<dbReference type="EMBL" id="PDLM01000016">
    <property type="protein sequence ID" value="RDW59443.1"/>
    <property type="molecule type" value="Genomic_DNA"/>
</dbReference>
<dbReference type="PANTHER" id="PTHR10357:SF215">
    <property type="entry name" value="ALPHA-AMYLASE 1"/>
    <property type="match status" value="1"/>
</dbReference>
<evidence type="ECO:0000256" key="10">
    <source>
        <dbReference type="ARBA" id="ARBA00023180"/>
    </source>
</evidence>
<comment type="catalytic activity">
    <reaction evidence="1 19">
        <text>Endohydrolysis of (1-&gt;4)-alpha-D-glucosidic linkages in polysaccharides containing three or more (1-&gt;4)-alpha-linked D-glucose units.</text>
        <dbReference type="EC" id="3.2.1.1"/>
    </reaction>
</comment>
<evidence type="ECO:0000256" key="17">
    <source>
        <dbReference type="PIRSR" id="PIRSR001024-5"/>
    </source>
</evidence>
<dbReference type="PIRSF" id="PIRSF001024">
    <property type="entry name" value="Alph-amyl_fung"/>
    <property type="match status" value="1"/>
</dbReference>
<accession>A0A3D8QC63</accession>
<keyword evidence="9 16" id="KW-1015">Disulfide bond</keyword>
<dbReference type="AlphaFoldDB" id="A0A3D8QC63"/>
<name>A0A3D8QC63_9HELO</name>
<feature type="binding site" evidence="15">
    <location>
        <position position="161"/>
    </location>
    <ligand>
        <name>Ca(2+)</name>
        <dbReference type="ChEBI" id="CHEBI:29108"/>
        <label>1</label>
    </ligand>
</feature>
<organism evidence="21 22">
    <name type="scientific">Coleophoma cylindrospora</name>
    <dbReference type="NCBI Taxonomy" id="1849047"/>
    <lineage>
        <taxon>Eukaryota</taxon>
        <taxon>Fungi</taxon>
        <taxon>Dikarya</taxon>
        <taxon>Ascomycota</taxon>
        <taxon>Pezizomycotina</taxon>
        <taxon>Leotiomycetes</taxon>
        <taxon>Helotiales</taxon>
        <taxon>Dermateaceae</taxon>
        <taxon>Coleophoma</taxon>
    </lineage>
</organism>
<evidence type="ECO:0000256" key="2">
    <source>
        <dbReference type="ARBA" id="ARBA00001913"/>
    </source>
</evidence>
<dbReference type="EC" id="3.2.1.1" evidence="4 19"/>
<feature type="binding site" evidence="15">
    <location>
        <position position="123"/>
    </location>
    <ligand>
        <name>Ca(2+)</name>
        <dbReference type="ChEBI" id="CHEBI:29108"/>
        <label>1</label>
    </ligand>
</feature>
<dbReference type="GO" id="GO:0016052">
    <property type="term" value="P:carbohydrate catabolic process"/>
    <property type="evidence" value="ECO:0007669"/>
    <property type="project" value="InterPro"/>
</dbReference>
<feature type="binding site" evidence="17">
    <location>
        <position position="233"/>
    </location>
    <ligand>
        <name>substrate</name>
    </ligand>
</feature>
<dbReference type="Pfam" id="PF00128">
    <property type="entry name" value="Alpha-amylase"/>
    <property type="match status" value="1"/>
</dbReference>
<comment type="caution">
    <text evidence="21">The sequence shown here is derived from an EMBL/GenBank/DDBJ whole genome shotgun (WGS) entry which is preliminary data.</text>
</comment>
<comment type="cofactor">
    <cofactor evidence="2">
        <name>Ca(2+)</name>
        <dbReference type="ChEBI" id="CHEBI:29108"/>
    </cofactor>
</comment>
<dbReference type="STRING" id="1849047.A0A3D8QC63"/>
<dbReference type="PANTHER" id="PTHR10357">
    <property type="entry name" value="ALPHA-AMYLASE FAMILY MEMBER"/>
    <property type="match status" value="1"/>
</dbReference>
<feature type="binding site" evidence="15">
    <location>
        <position position="205"/>
    </location>
    <ligand>
        <name>Ca(2+)</name>
        <dbReference type="ChEBI" id="CHEBI:29108"/>
        <label>2</label>
    </ligand>
</feature>
<dbReference type="SMART" id="SM00642">
    <property type="entry name" value="Aamy"/>
    <property type="match status" value="1"/>
</dbReference>
<dbReference type="Gene3D" id="2.60.40.1180">
    <property type="entry name" value="Golgi alpha-mannosidase II"/>
    <property type="match status" value="1"/>
</dbReference>
<evidence type="ECO:0000313" key="21">
    <source>
        <dbReference type="EMBL" id="RDW59443.1"/>
    </source>
</evidence>
<evidence type="ECO:0000256" key="14">
    <source>
        <dbReference type="PIRSR" id="PIRSR001024-2"/>
    </source>
</evidence>
<evidence type="ECO:0000259" key="20">
    <source>
        <dbReference type="SMART" id="SM00642"/>
    </source>
</evidence>
<evidence type="ECO:0000256" key="3">
    <source>
        <dbReference type="ARBA" id="ARBA00008061"/>
    </source>
</evidence>
<dbReference type="CDD" id="cd11319">
    <property type="entry name" value="AmyAc_euk_AmyA"/>
    <property type="match status" value="1"/>
</dbReference>
<evidence type="ECO:0000256" key="8">
    <source>
        <dbReference type="ARBA" id="ARBA00022837"/>
    </source>
</evidence>
<dbReference type="InterPro" id="IPR015340">
    <property type="entry name" value="A_amylase_C_dom"/>
</dbReference>
<feature type="binding site" evidence="15">
    <location>
        <position position="229"/>
    </location>
    <ligand>
        <name>Ca(2+)</name>
        <dbReference type="ChEBI" id="CHEBI:29108"/>
        <label>2</label>
    </ligand>
</feature>
<evidence type="ECO:0000256" key="4">
    <source>
        <dbReference type="ARBA" id="ARBA00012595"/>
    </source>
</evidence>
<proteinExistence type="inferred from homology"/>
<feature type="binding site" evidence="17">
    <location>
        <position position="124"/>
    </location>
    <ligand>
        <name>substrate</name>
    </ligand>
</feature>
<evidence type="ECO:0000256" key="5">
    <source>
        <dbReference type="ARBA" id="ARBA00022723"/>
    </source>
</evidence>
<protein>
    <recommendedName>
        <fullName evidence="4 19">Alpha-amylase</fullName>
        <ecNumber evidence="4 19">3.2.1.1</ecNumber>
    </recommendedName>
</protein>
<dbReference type="FunFam" id="3.20.20.80:FF:000120">
    <property type="entry name" value="Alpha-amylase A"/>
    <property type="match status" value="1"/>
</dbReference>
<evidence type="ECO:0000256" key="6">
    <source>
        <dbReference type="ARBA" id="ARBA00022729"/>
    </source>
</evidence>
<evidence type="ECO:0000256" key="16">
    <source>
        <dbReference type="PIRSR" id="PIRSR001024-4"/>
    </source>
</evidence>
<keyword evidence="12 19" id="KW-0326">Glycosidase</keyword>
<dbReference type="InterPro" id="IPR017853">
    <property type="entry name" value="GH"/>
</dbReference>
<dbReference type="Proteomes" id="UP000256645">
    <property type="component" value="Unassembled WGS sequence"/>
</dbReference>
<dbReference type="InterPro" id="IPR013777">
    <property type="entry name" value="A-amylase-like"/>
</dbReference>
<dbReference type="PRINTS" id="PR00110">
    <property type="entry name" value="ALPHAAMYLASE"/>
</dbReference>
<feature type="binding site" evidence="15">
    <location>
        <position position="174"/>
    </location>
    <ligand>
        <name>Ca(2+)</name>
        <dbReference type="ChEBI" id="CHEBI:29108"/>
        <label>1</label>
    </ligand>
</feature>
<feature type="site" description="Transition state stabilizer" evidence="14">
    <location>
        <position position="297"/>
    </location>
</feature>
<feature type="active site" description="Proton donor" evidence="13">
    <location>
        <position position="229"/>
    </location>
</feature>
<feature type="binding site" evidence="17">
    <location>
        <position position="203"/>
    </location>
    <ligand>
        <name>substrate</name>
    </ligand>
</feature>
<gene>
    <name evidence="21" type="ORF">BP6252_12530</name>
</gene>
<keyword evidence="7 19" id="KW-0378">Hydrolase</keyword>
<evidence type="ECO:0000256" key="1">
    <source>
        <dbReference type="ARBA" id="ARBA00000548"/>
    </source>
</evidence>